<keyword evidence="3" id="KW-1185">Reference proteome</keyword>
<reference evidence="3" key="1">
    <citation type="submission" date="2016-10" db="EMBL/GenBank/DDBJ databases">
        <authorList>
            <person name="Varghese N."/>
            <person name="Submissions S."/>
        </authorList>
    </citation>
    <scope>NUCLEOTIDE SEQUENCE [LARGE SCALE GENOMIC DNA]</scope>
    <source>
        <strain evidence="3">DSM 18733</strain>
    </source>
</reference>
<gene>
    <name evidence="2" type="ORF">SAMN05661044_00745</name>
</gene>
<dbReference type="Proteomes" id="UP000199421">
    <property type="component" value="Unassembled WGS sequence"/>
</dbReference>
<dbReference type="InterPro" id="IPR031345">
    <property type="entry name" value="T9SS_Plug_N"/>
</dbReference>
<evidence type="ECO:0000313" key="2">
    <source>
        <dbReference type="EMBL" id="SEK63210.1"/>
    </source>
</evidence>
<proteinExistence type="predicted"/>
<dbReference type="Gene3D" id="2.60.40.10">
    <property type="entry name" value="Immunoglobulins"/>
    <property type="match status" value="1"/>
</dbReference>
<dbReference type="InterPro" id="IPR013783">
    <property type="entry name" value="Ig-like_fold"/>
</dbReference>
<evidence type="ECO:0000313" key="3">
    <source>
        <dbReference type="Proteomes" id="UP000199421"/>
    </source>
</evidence>
<dbReference type="AlphaFoldDB" id="A0A1H7INS8"/>
<dbReference type="InterPro" id="IPR035899">
    <property type="entry name" value="DBL_dom_sf"/>
</dbReference>
<dbReference type="OrthoDB" id="1522602at2"/>
<dbReference type="SUPFAM" id="SSF48065">
    <property type="entry name" value="DBL homology domain (DH-domain)"/>
    <property type="match status" value="1"/>
</dbReference>
<organism evidence="2 3">
    <name type="scientific">Olivibacter domesticus</name>
    <name type="common">Pseudosphingobacterium domesticum</name>
    <dbReference type="NCBI Taxonomy" id="407022"/>
    <lineage>
        <taxon>Bacteria</taxon>
        <taxon>Pseudomonadati</taxon>
        <taxon>Bacteroidota</taxon>
        <taxon>Sphingobacteriia</taxon>
        <taxon>Sphingobacteriales</taxon>
        <taxon>Sphingobacteriaceae</taxon>
        <taxon>Olivibacter</taxon>
    </lineage>
</organism>
<dbReference type="STRING" id="407022.SAMN05661044_00745"/>
<sequence>MKAFINFTIVICCLNLHVFAQKKEKKEKRRINIERSPEQELSYSDRDYLPCIKSVQFHPNGEEQAIPILSLNSGDQLFLSFDDLRADNRTFYYTIEHCTFDWKSSNLSTLEYIEGVTEDRIFDYKSSVNTLQSYTHYQLSFPNEGSMLPKLSGNYLLKVYEDADKSRLILTRKFYVYRQEVGLDINILPSFDVSKRKQNQKLNVEVNLEQLNINNPYQDIKVVVKQNRRDDMQEVLSKPMFVKENQLIYNNNKTLDFDGGNEFHNLDIRSFRLLSGQIQNSIKDSLRTLILIPDQDLSAETYSFSFDEDGKYFIRNNDFDDSEIEGDYARIEFTLKTAPPSKGERLFIVGLFNNFETNSENEMIYDLEKKAWKGFLKLKQGLYHYTYKSIDENGKVLVNKYNGHHFETGNTYDVFTYYRKPATRWDELVGYGTVKTANNERR</sequence>
<dbReference type="EMBL" id="FOAF01000001">
    <property type="protein sequence ID" value="SEK63210.1"/>
    <property type="molecule type" value="Genomic_DNA"/>
</dbReference>
<feature type="domain" description="Type 9 secretion system plug protein N-terminal" evidence="1">
    <location>
        <begin position="52"/>
        <end position="177"/>
    </location>
</feature>
<accession>A0A1H7INS8</accession>
<name>A0A1H7INS8_OLID1</name>
<dbReference type="RefSeq" id="WP_093318477.1">
    <property type="nucleotide sequence ID" value="NZ_FOAF01000001.1"/>
</dbReference>
<dbReference type="Pfam" id="PF17116">
    <property type="entry name" value="T9SS_plug_1st"/>
    <property type="match status" value="1"/>
</dbReference>
<protein>
    <recommendedName>
        <fullName evidence="1">Type 9 secretion system plug protein N-terminal domain-containing protein</fullName>
    </recommendedName>
</protein>
<evidence type="ECO:0000259" key="1">
    <source>
        <dbReference type="Pfam" id="PF17116"/>
    </source>
</evidence>